<dbReference type="InterPro" id="IPR004875">
    <property type="entry name" value="DDE_SF_endonuclease_dom"/>
</dbReference>
<feature type="compositionally biased region" description="Low complexity" evidence="1">
    <location>
        <begin position="237"/>
        <end position="249"/>
    </location>
</feature>
<keyword evidence="4" id="KW-1185">Reference proteome</keyword>
<organism evidence="3 4">
    <name type="scientific">Cnephaeus nilssonii</name>
    <name type="common">Northern bat</name>
    <name type="synonym">Eptesicus nilssonii</name>
    <dbReference type="NCBI Taxonomy" id="3371016"/>
    <lineage>
        <taxon>Eukaryota</taxon>
        <taxon>Metazoa</taxon>
        <taxon>Chordata</taxon>
        <taxon>Craniata</taxon>
        <taxon>Vertebrata</taxon>
        <taxon>Euteleostomi</taxon>
        <taxon>Mammalia</taxon>
        <taxon>Eutheria</taxon>
        <taxon>Laurasiatheria</taxon>
        <taxon>Chiroptera</taxon>
        <taxon>Yangochiroptera</taxon>
        <taxon>Vespertilionidae</taxon>
        <taxon>Cnephaeus</taxon>
    </lineage>
</organism>
<dbReference type="AlphaFoldDB" id="A0AA40I303"/>
<evidence type="ECO:0000259" key="2">
    <source>
        <dbReference type="Pfam" id="PF03184"/>
    </source>
</evidence>
<gene>
    <name evidence="3" type="ORF">QTO34_016851</name>
</gene>
<dbReference type="GO" id="GO:0005634">
    <property type="term" value="C:nucleus"/>
    <property type="evidence" value="ECO:0007669"/>
    <property type="project" value="TreeGrafter"/>
</dbReference>
<reference evidence="3" key="1">
    <citation type="submission" date="2023-06" db="EMBL/GenBank/DDBJ databases">
        <title>Reference genome for the Northern bat (Eptesicus nilssonii), a most northern bat species.</title>
        <authorList>
            <person name="Laine V.N."/>
            <person name="Pulliainen A.T."/>
            <person name="Lilley T.M."/>
        </authorList>
    </citation>
    <scope>NUCLEOTIDE SEQUENCE</scope>
    <source>
        <strain evidence="3">BLF_Eptnil</strain>
        <tissue evidence="3">Kidney</tissue>
    </source>
</reference>
<evidence type="ECO:0000313" key="4">
    <source>
        <dbReference type="Proteomes" id="UP001177744"/>
    </source>
</evidence>
<dbReference type="InterPro" id="IPR050863">
    <property type="entry name" value="CenT-Element_Derived"/>
</dbReference>
<protein>
    <recommendedName>
        <fullName evidence="2">DDE-1 domain-containing protein</fullName>
    </recommendedName>
</protein>
<evidence type="ECO:0000256" key="1">
    <source>
        <dbReference type="SAM" id="MobiDB-lite"/>
    </source>
</evidence>
<feature type="domain" description="DDE-1" evidence="2">
    <location>
        <begin position="49"/>
        <end position="210"/>
    </location>
</feature>
<feature type="region of interest" description="Disordered" evidence="1">
    <location>
        <begin position="229"/>
        <end position="271"/>
    </location>
</feature>
<comment type="caution">
    <text evidence="3">The sequence shown here is derived from an EMBL/GenBank/DDBJ whole genome shotgun (WGS) entry which is preliminary data.</text>
</comment>
<dbReference type="PANTHER" id="PTHR19303">
    <property type="entry name" value="TRANSPOSON"/>
    <property type="match status" value="1"/>
</dbReference>
<dbReference type="EMBL" id="JAULJE010000006">
    <property type="protein sequence ID" value="KAK1342098.1"/>
    <property type="molecule type" value="Genomic_DNA"/>
</dbReference>
<accession>A0AA40I303</accession>
<proteinExistence type="predicted"/>
<dbReference type="PANTHER" id="PTHR19303:SF26">
    <property type="entry name" value="TIGGER TRANSPOSABLE ELEMENT-DERIVED PROTEIN 1"/>
    <property type="match status" value="1"/>
</dbReference>
<evidence type="ECO:0000313" key="3">
    <source>
        <dbReference type="EMBL" id="KAK1342098.1"/>
    </source>
</evidence>
<name>A0AA40I303_CNENI</name>
<sequence>MENVFLACIEDQSSHNIPLSQILIQSKALTLLNFIKAERGEKSLKRIEDRLTLLLKANAIDNFKVKPMLICHSEIMLILFCLCSINGITKTWMTAHLFTTWFPKYFNSTVESYCSEKKKIPFKILLLIDNAPGHSLALMEMYNEINVVFMPANTASILQQMDQRVISTFKSYPYNKEPELLLMDEQRNWFLEIGYTPDENAVKIVEMATKDLDYYINLFAKATAKKGSVHLHRSRRAPQQSNQRSSSSQDCRLGKNPTSLPTSHRTPELLTMSGGWRRAGLGTVEPWWQAAWLGGLSLVEQSPRRQRVSQSMARRRSFMSVAGSGSLVEQWRGGRSFVERPEVSFVGRQQASRSSPGASSIAEHPGAGSFTVLVRVLENFHSEPLYEVYDVNIVKEQNLLGIRVICKLTKPPRQNGSPHSHKMAAPSPSAPLLECPACSQEQRGWICLRGGF</sequence>
<dbReference type="GO" id="GO:0003677">
    <property type="term" value="F:DNA binding"/>
    <property type="evidence" value="ECO:0007669"/>
    <property type="project" value="TreeGrafter"/>
</dbReference>
<dbReference type="Pfam" id="PF03184">
    <property type="entry name" value="DDE_1"/>
    <property type="match status" value="1"/>
</dbReference>
<dbReference type="Proteomes" id="UP001177744">
    <property type="component" value="Unassembled WGS sequence"/>
</dbReference>